<dbReference type="InterPro" id="IPR040042">
    <property type="entry name" value="Branching_enz_MT3115-like"/>
</dbReference>
<keyword evidence="1" id="KW-0119">Carbohydrate metabolism</keyword>
<evidence type="ECO:0000313" key="7">
    <source>
        <dbReference type="Proteomes" id="UP000730618"/>
    </source>
</evidence>
<dbReference type="EC" id="2.4.1.250" evidence="6"/>
<evidence type="ECO:0000259" key="2">
    <source>
        <dbReference type="Pfam" id="PF00534"/>
    </source>
</evidence>
<evidence type="ECO:0000313" key="6">
    <source>
        <dbReference type="EMBL" id="CAG7646655.1"/>
    </source>
</evidence>
<comment type="caution">
    <text evidence="6">The sequence shown here is derived from an EMBL/GenBank/DDBJ whole genome shotgun (WGS) entry which is preliminary data.</text>
</comment>
<dbReference type="EMBL" id="CAJVCE010000010">
    <property type="protein sequence ID" value="CAG7646655.1"/>
    <property type="molecule type" value="Genomic_DNA"/>
</dbReference>
<keyword evidence="6" id="KW-0808">Transferase</keyword>
<dbReference type="PANTHER" id="PTHR41695:SF1">
    <property type="entry name" value="1,4-ALPHA-GLUCAN BRANCHING ENZYME TK1436"/>
    <property type="match status" value="1"/>
</dbReference>
<keyword evidence="7" id="KW-1185">Reference proteome</keyword>
<dbReference type="Pfam" id="PF09210">
    <property type="entry name" value="BE_C"/>
    <property type="match status" value="1"/>
</dbReference>
<dbReference type="InterPro" id="IPR015293">
    <property type="entry name" value="BE_C"/>
</dbReference>
<evidence type="ECO:0000256" key="1">
    <source>
        <dbReference type="ARBA" id="ARBA00023277"/>
    </source>
</evidence>
<protein>
    <submittedName>
        <fullName evidence="6">D-inositol-3-phosphate glycosyltransferase</fullName>
        <ecNumber evidence="6">2.4.1.250</ecNumber>
    </submittedName>
</protein>
<dbReference type="Proteomes" id="UP000730618">
    <property type="component" value="Unassembled WGS sequence"/>
</dbReference>
<feature type="domain" description="Glycosyltransferase subfamily 4-like N-terminal" evidence="5">
    <location>
        <begin position="587"/>
        <end position="760"/>
    </location>
</feature>
<dbReference type="InterPro" id="IPR028098">
    <property type="entry name" value="Glyco_trans_4-like_N"/>
</dbReference>
<sequence>MLYCLQPKPEPSGYLALVLHAHLPYIRHYDRDDYMEERWFYEAMTETYLPLLEVFDRLMEDGVDFRITMSLTPTLLSLCSDPLMQKRFAVHLDKLIELADKETVRLRQDPRFLPLARMYAERFRKLRQLYEAADRNVVSLFRHYQDEGKLEIMTCAATHGFLPLMKTEEAIHAQLATAVKEHERLLGRKPRGIWLPECGFTPGIDRILKSLGIDYFIADSTAVAYATPRPNRGLYAPLMTPYGVSAFPRDPESSQQVWSSEQGYPGDYDYREYYRDIGWDLGWNDPREWEHIRPYVLPTHERVNTGIKYYRITGKENHREPYNPEWAKAKAAEHAGHFMFNRQHQLRHWAAHLDRKPIVVSPYDAELYGHWWYEGPLWIEMLCRKIFFDQRDIQMITPSEYLIEYPVADTGKLNESSWGRGSTAEVWLQRNNDWIYRHLHEAELRMIRLATKHEHLTGGRTPASLLKRALNQAARELMLAQSSDWAFIMDSKTVVEYACRRTKDHLGCFRMLCDQIEASQIDEVFVAELEAKDHCFPEIDFRDYITIERTSPIPIIRDEGEWQRVLKETEYRPNHVMLAWEYPPKYVGGLSRAVCDLAESLAARGEMVHVVTSSHEGAPYFERRNGVYVHRIPVLHSYDTDFYHWTFEMNLAMTEHLVRWKEHGGRIDLLHAHDWMVYHTARELKMSYDIPLISTIHATEWGRNQGRLHSELSKKIHHLEWRLTYDSDRVFVCSRSMKHEVETLFHLPERKVLVFPNGVRLLGDLSESNRSEESAQEAKRRFGVEGRRMLFFIGRLVYEKGVQTLIHAMPRILAHAPDTVLFIGGSGPMEEELKQIAAHLGEHVRFTGFVDDETKAALYRAADICVIPSHYEPFGIVALEAMKHRKPVVISETGGLAEMVEHGVDGYKALPGHVESLAWHISDLLMQPELGHRMADSAYRKLHERFLLEHIAGGVADEYRKLTHEQMPVYAGTV</sequence>
<dbReference type="Pfam" id="PF00534">
    <property type="entry name" value="Glycos_transf_1"/>
    <property type="match status" value="1"/>
</dbReference>
<evidence type="ECO:0000259" key="5">
    <source>
        <dbReference type="Pfam" id="PF13439"/>
    </source>
</evidence>
<name>A0ABM8VK83_9BACL</name>
<dbReference type="PANTHER" id="PTHR41695">
    <property type="entry name" value="1,4-ALPHA-GLUCAN BRANCHING ENZYME RV3031-RELATED"/>
    <property type="match status" value="1"/>
</dbReference>
<reference evidence="6 7" key="1">
    <citation type="submission" date="2021-06" db="EMBL/GenBank/DDBJ databases">
        <authorList>
            <person name="Criscuolo A."/>
        </authorList>
    </citation>
    <scope>NUCLEOTIDE SEQUENCE [LARGE SCALE GENOMIC DNA]</scope>
    <source>
        <strain evidence="7">CIP 111802</strain>
    </source>
</reference>
<gene>
    <name evidence="6" type="primary">mshA_7</name>
    <name evidence="6" type="ORF">PAECIP111802_03799</name>
</gene>
<dbReference type="RefSeq" id="WP_218100091.1">
    <property type="nucleotide sequence ID" value="NZ_CAJVCE010000010.1"/>
</dbReference>
<dbReference type="CDD" id="cd10792">
    <property type="entry name" value="GH57N_AmyC_like"/>
    <property type="match status" value="1"/>
</dbReference>
<keyword evidence="6" id="KW-0328">Glycosyltransferase</keyword>
<organism evidence="6 7">
    <name type="scientific">Paenibacillus allorhizosphaerae</name>
    <dbReference type="NCBI Taxonomy" id="2849866"/>
    <lineage>
        <taxon>Bacteria</taxon>
        <taxon>Bacillati</taxon>
        <taxon>Bacillota</taxon>
        <taxon>Bacilli</taxon>
        <taxon>Bacillales</taxon>
        <taxon>Paenibacillaceae</taxon>
        <taxon>Paenibacillus</taxon>
    </lineage>
</organism>
<dbReference type="InterPro" id="IPR001296">
    <property type="entry name" value="Glyco_trans_1"/>
</dbReference>
<feature type="domain" description="1,4-alpha-glucan branching enzyme C-terminal" evidence="4">
    <location>
        <begin position="438"/>
        <end position="544"/>
    </location>
</feature>
<accession>A0ABM8VK83</accession>
<evidence type="ECO:0000259" key="3">
    <source>
        <dbReference type="Pfam" id="PF03065"/>
    </source>
</evidence>
<proteinExistence type="predicted"/>
<dbReference type="GO" id="GO:0102710">
    <property type="term" value="F:D-inositol-3-phosphate glycosyltransferase activity"/>
    <property type="evidence" value="ECO:0007669"/>
    <property type="project" value="UniProtKB-EC"/>
</dbReference>
<evidence type="ECO:0000259" key="4">
    <source>
        <dbReference type="Pfam" id="PF09210"/>
    </source>
</evidence>
<dbReference type="Pfam" id="PF13439">
    <property type="entry name" value="Glyco_transf_4"/>
    <property type="match status" value="1"/>
</dbReference>
<dbReference type="Pfam" id="PF03065">
    <property type="entry name" value="Glyco_hydro_57"/>
    <property type="match status" value="1"/>
</dbReference>
<dbReference type="InterPro" id="IPR004300">
    <property type="entry name" value="Glyco_hydro_57_N"/>
</dbReference>
<feature type="domain" description="Glycosyl transferase family 1" evidence="2">
    <location>
        <begin position="781"/>
        <end position="940"/>
    </location>
</feature>
<dbReference type="CDD" id="cd03801">
    <property type="entry name" value="GT4_PimA-like"/>
    <property type="match status" value="1"/>
</dbReference>
<feature type="domain" description="Glycoside hydrolase family 57 N-terminal" evidence="3">
    <location>
        <begin position="16"/>
        <end position="267"/>
    </location>
</feature>